<evidence type="ECO:0000313" key="2">
    <source>
        <dbReference type="Proteomes" id="UP001218218"/>
    </source>
</evidence>
<gene>
    <name evidence="1" type="ORF">DFH08DRAFT_656140</name>
</gene>
<evidence type="ECO:0000313" key="1">
    <source>
        <dbReference type="EMBL" id="KAJ7318750.1"/>
    </source>
</evidence>
<keyword evidence="2" id="KW-1185">Reference proteome</keyword>
<dbReference type="AlphaFoldDB" id="A0AAD7EEX9"/>
<feature type="non-terminal residue" evidence="1">
    <location>
        <position position="1"/>
    </location>
</feature>
<reference evidence="1" key="1">
    <citation type="submission" date="2023-03" db="EMBL/GenBank/DDBJ databases">
        <title>Massive genome expansion in bonnet fungi (Mycena s.s.) driven by repeated elements and novel gene families across ecological guilds.</title>
        <authorList>
            <consortium name="Lawrence Berkeley National Laboratory"/>
            <person name="Harder C.B."/>
            <person name="Miyauchi S."/>
            <person name="Viragh M."/>
            <person name="Kuo A."/>
            <person name="Thoen E."/>
            <person name="Andreopoulos B."/>
            <person name="Lu D."/>
            <person name="Skrede I."/>
            <person name="Drula E."/>
            <person name="Henrissat B."/>
            <person name="Morin E."/>
            <person name="Kohler A."/>
            <person name="Barry K."/>
            <person name="LaButti K."/>
            <person name="Morin E."/>
            <person name="Salamov A."/>
            <person name="Lipzen A."/>
            <person name="Mereny Z."/>
            <person name="Hegedus B."/>
            <person name="Baldrian P."/>
            <person name="Stursova M."/>
            <person name="Weitz H."/>
            <person name="Taylor A."/>
            <person name="Grigoriev I.V."/>
            <person name="Nagy L.G."/>
            <person name="Martin F."/>
            <person name="Kauserud H."/>
        </authorList>
    </citation>
    <scope>NUCLEOTIDE SEQUENCE</scope>
    <source>
        <strain evidence="1">CBHHK002</strain>
    </source>
</reference>
<comment type="caution">
    <text evidence="1">The sequence shown here is derived from an EMBL/GenBank/DDBJ whole genome shotgun (WGS) entry which is preliminary data.</text>
</comment>
<dbReference type="Proteomes" id="UP001218218">
    <property type="component" value="Unassembled WGS sequence"/>
</dbReference>
<accession>A0AAD7EEX9</accession>
<proteinExistence type="predicted"/>
<organism evidence="1 2">
    <name type="scientific">Mycena albidolilacea</name>
    <dbReference type="NCBI Taxonomy" id="1033008"/>
    <lineage>
        <taxon>Eukaryota</taxon>
        <taxon>Fungi</taxon>
        <taxon>Dikarya</taxon>
        <taxon>Basidiomycota</taxon>
        <taxon>Agaricomycotina</taxon>
        <taxon>Agaricomycetes</taxon>
        <taxon>Agaricomycetidae</taxon>
        <taxon>Agaricales</taxon>
        <taxon>Marasmiineae</taxon>
        <taxon>Mycenaceae</taxon>
        <taxon>Mycena</taxon>
    </lineage>
</organism>
<dbReference type="EMBL" id="JARIHO010000056">
    <property type="protein sequence ID" value="KAJ7318750.1"/>
    <property type="molecule type" value="Genomic_DNA"/>
</dbReference>
<sequence length="95" mass="10896">FLFLCPPRDFSIGLSSFKWPDCPAYWSLDPFGADPFSWEDAANLGFPSLQLFMRIRGRSWDAGVYAGLRQFHQPKGFDPEIQDLTVHLGQPLYEL</sequence>
<protein>
    <submittedName>
        <fullName evidence="1">Uncharacterized protein</fullName>
    </submittedName>
</protein>
<feature type="non-terminal residue" evidence="1">
    <location>
        <position position="95"/>
    </location>
</feature>
<name>A0AAD7EEX9_9AGAR</name>